<evidence type="ECO:0000259" key="13">
    <source>
        <dbReference type="Pfam" id="PF00534"/>
    </source>
</evidence>
<dbReference type="PANTHER" id="PTHR45919:SF1">
    <property type="entry name" value="GDP-MAN:MAN(3)GLCNAC(2)-PP-DOL ALPHA-1,2-MANNOSYLTRANSFERASE"/>
    <property type="match status" value="1"/>
</dbReference>
<evidence type="ECO:0000313" key="15">
    <source>
        <dbReference type="EMBL" id="CCH43664.1"/>
    </source>
</evidence>
<protein>
    <recommendedName>
        <fullName evidence="4 12">GDP-Man:Man(3)GlcNAc(2)-PP-Dol alpha-1,2-mannosyltransferase</fullName>
        <ecNumber evidence="3 12">2.4.1.131</ecNumber>
    </recommendedName>
</protein>
<dbReference type="AlphaFoldDB" id="K0KQP2"/>
<evidence type="ECO:0000256" key="1">
    <source>
        <dbReference type="ARBA" id="ARBA00004389"/>
    </source>
</evidence>
<feature type="transmembrane region" description="Helical" evidence="12">
    <location>
        <begin position="130"/>
        <end position="148"/>
    </location>
</feature>
<evidence type="ECO:0000259" key="14">
    <source>
        <dbReference type="Pfam" id="PF15924"/>
    </source>
</evidence>
<feature type="domain" description="Glycosyl transferase family 1" evidence="13">
    <location>
        <begin position="236"/>
        <end position="383"/>
    </location>
</feature>
<dbReference type="UniPathway" id="UPA00378"/>
<keyword evidence="5 12" id="KW-0328">Glycosyltransferase</keyword>
<dbReference type="SUPFAM" id="SSF53756">
    <property type="entry name" value="UDP-Glycosyltransferase/glycogen phosphorylase"/>
    <property type="match status" value="1"/>
</dbReference>
<evidence type="ECO:0000256" key="10">
    <source>
        <dbReference type="ARBA" id="ARBA00023136"/>
    </source>
</evidence>
<evidence type="ECO:0000313" key="16">
    <source>
        <dbReference type="Proteomes" id="UP000009328"/>
    </source>
</evidence>
<keyword evidence="10 12" id="KW-0472">Membrane</keyword>
<keyword evidence="8 12" id="KW-0256">Endoplasmic reticulum</keyword>
<dbReference type="InterPro" id="IPR031814">
    <property type="entry name" value="ALG11_N"/>
</dbReference>
<keyword evidence="9 12" id="KW-1133">Transmembrane helix</keyword>
<evidence type="ECO:0000256" key="5">
    <source>
        <dbReference type="ARBA" id="ARBA00022676"/>
    </source>
</evidence>
<evidence type="ECO:0000256" key="8">
    <source>
        <dbReference type="ARBA" id="ARBA00022824"/>
    </source>
</evidence>
<evidence type="ECO:0000256" key="4">
    <source>
        <dbReference type="ARBA" id="ARBA00022018"/>
    </source>
</evidence>
<dbReference type="InterPro" id="IPR038013">
    <property type="entry name" value="ALG11"/>
</dbReference>
<dbReference type="Pfam" id="PF00534">
    <property type="entry name" value="Glycos_transf_1"/>
    <property type="match status" value="1"/>
</dbReference>
<organism evidence="15 16">
    <name type="scientific">Wickerhamomyces ciferrii (strain ATCC 14091 / BCRC 22168 / CBS 111 / JCM 3599 / NBRC 0793 / NRRL Y-1031 F-60-10)</name>
    <name type="common">Yeast</name>
    <name type="synonym">Pichia ciferrii</name>
    <dbReference type="NCBI Taxonomy" id="1206466"/>
    <lineage>
        <taxon>Eukaryota</taxon>
        <taxon>Fungi</taxon>
        <taxon>Dikarya</taxon>
        <taxon>Ascomycota</taxon>
        <taxon>Saccharomycotina</taxon>
        <taxon>Saccharomycetes</taxon>
        <taxon>Phaffomycetales</taxon>
        <taxon>Wickerhamomycetaceae</taxon>
        <taxon>Wickerhamomyces</taxon>
    </lineage>
</organism>
<dbReference type="GO" id="GO:0006487">
    <property type="term" value="P:protein N-linked glycosylation"/>
    <property type="evidence" value="ECO:0007669"/>
    <property type="project" value="TreeGrafter"/>
</dbReference>
<dbReference type="EC" id="2.4.1.131" evidence="3 12"/>
<feature type="transmembrane region" description="Helical" evidence="12">
    <location>
        <begin position="169"/>
        <end position="189"/>
    </location>
</feature>
<proteinExistence type="inferred from homology"/>
<name>K0KQP2_WICCF</name>
<evidence type="ECO:0000256" key="12">
    <source>
        <dbReference type="RuleBase" id="RU367051"/>
    </source>
</evidence>
<sequence>MSSGKTFGYFHPYCNAGGGGERVLWQAVEATLNNNRSNKVVIYTGDIDSSSDEIVFNVNKRFNIDLSKVQNNRLKFIFLNNRSLVDPKTWPILTLLGQAIGSIILAYEAATKFKPDVWVETMGYPFTYLLIHYLLGVPILTYTHYPVISKDMLGKLNPSFTSIYGLKQIIKYIYWQIFMFIYTIAGYYADIATTNSTWTFNHIKSIWWKNKDISIIYPPCSTENFVKLDDGSSWNRENTIVSVAQFRPEKRHGLILQEYSIFLQTITNLSKAPKLVLIGSIRGKSDEDYVKDLQKQANDLKIPKSHIEFILDAKYEVIQQYLQKSSFGLNAMWNEHFGIAVVEYVASGLVPLVHASAGPLLDIVVPWDSKLQKQSDHNSINNRTGFFFKDKTDPDFNNLNDQSKYPSLSEVFIEVSSLTNDEKLQITKRGKECVLTKFSDQTFDLKWIEAIGKIEKIPKTSPKLNFLILGIVFFVGLIVSIVKGIKN</sequence>
<evidence type="ECO:0000256" key="2">
    <source>
        <dbReference type="ARBA" id="ARBA00004922"/>
    </source>
</evidence>
<dbReference type="GO" id="GO:0004377">
    <property type="term" value="F:GDP-Man:Man(3)GlcNAc(2)-PP-Dol alpha-1,2-mannosyltransferase activity"/>
    <property type="evidence" value="ECO:0007669"/>
    <property type="project" value="UniProtKB-UniRule"/>
</dbReference>
<keyword evidence="7 12" id="KW-0812">Transmembrane</keyword>
<dbReference type="PANTHER" id="PTHR45919">
    <property type="entry name" value="GDP-MAN:MAN(3)GLCNAC(2)-PP-DOL ALPHA-1,2-MANNOSYLTRANSFERASE"/>
    <property type="match status" value="1"/>
</dbReference>
<comment type="subcellular location">
    <subcellularLocation>
        <location evidence="1">Endoplasmic reticulum membrane</location>
        <topology evidence="1">Single-pass membrane protein</topology>
    </subcellularLocation>
</comment>
<dbReference type="InterPro" id="IPR001296">
    <property type="entry name" value="Glyco_trans_1"/>
</dbReference>
<reference evidence="15 16" key="1">
    <citation type="journal article" date="2012" name="Eukaryot. Cell">
        <title>Draft genome sequence of Wickerhamomyces ciferrii NRRL Y-1031 F-60-10.</title>
        <authorList>
            <person name="Schneider J."/>
            <person name="Andrea H."/>
            <person name="Blom J."/>
            <person name="Jaenicke S."/>
            <person name="Ruckert C."/>
            <person name="Schorsch C."/>
            <person name="Szczepanowski R."/>
            <person name="Farwick M."/>
            <person name="Goesmann A."/>
            <person name="Puhler A."/>
            <person name="Schaffer S."/>
            <person name="Tauch A."/>
            <person name="Kohler T."/>
            <person name="Brinkrolf K."/>
        </authorList>
    </citation>
    <scope>NUCLEOTIDE SEQUENCE [LARGE SCALE GENOMIC DNA]</scope>
    <source>
        <strain evidence="16">ATCC 14091 / BCRC 22168 / CBS 111 / JCM 3599 / NBRC 0793 / NRRL Y-1031 F-60-10</strain>
    </source>
</reference>
<evidence type="ECO:0000256" key="3">
    <source>
        <dbReference type="ARBA" id="ARBA00012645"/>
    </source>
</evidence>
<accession>K0KQP2</accession>
<comment type="function">
    <text evidence="12">GDP-Man:Man(3)GlcNAc(2)-PP-Dol alpha-1,2-mannosyltransferase that operates in the biosynthetic pathway of dolichol-linked oligosaccharides, the glycan precursors employed in protein asparagine (N)-glycosylation. The assembly of dolichol-linked oligosaccharides begins on the cytosolic side of the endoplasmic reticulum membrane and finishes in its lumen. The sequential addition of sugars to dolichol pyrophosphate produces dolichol-linked oligosaccharides containing fourteen sugars, including two GlcNAcs, nine mannoses and three glucoses. Once assembled, the oligosaccharide is transferred from the lipid to nascent proteins by oligosaccharyltransferases. Catalyzes, on the cytoplasmic face of the endoplasmic reticulum, the addition of the fourth and fifth mannose residues to the dolichol-linked oligosaccharide chain, to produce Man(5)GlcNAc(2)-PP-dolichol core oligosaccharide.</text>
</comment>
<evidence type="ECO:0000256" key="11">
    <source>
        <dbReference type="ARBA" id="ARBA00045065"/>
    </source>
</evidence>
<dbReference type="eggNOG" id="KOG1387">
    <property type="taxonomic scope" value="Eukaryota"/>
</dbReference>
<dbReference type="STRING" id="1206466.K0KQP2"/>
<comment type="caution">
    <text evidence="15">The sequence shown here is derived from an EMBL/GenBank/DDBJ whole genome shotgun (WGS) entry which is preliminary data.</text>
</comment>
<feature type="transmembrane region" description="Helical" evidence="12">
    <location>
        <begin position="90"/>
        <end position="110"/>
    </location>
</feature>
<comment type="catalytic activity">
    <reaction evidence="11 12">
        <text>an alpha-D-Man-(1-&gt;3)-[alpha-D-Man-(1-&gt;6)]-beta-D-Man-(1-&gt;4)-beta-D-GlcNAc-(1-&gt;4)-alpha-D-GlcNAc-diphospho-di-trans,poly-cis-dolichol + 2 GDP-alpha-D-mannose = an alpha-D-Man-(1-&gt;2)-alpha-D-Man-(1-&gt;2)-alpha-D-Man-(1-&gt;3)-[alpha-D-Man-(1-&gt;6)]-beta-D-Man-(1-&gt;4)-beta-D-GlcNAc-(1-&gt;4)-alpha-D-GlcNAc-diphospho-di-trans,poly-cis-dolichol + 2 GDP + 2 H(+)</text>
        <dbReference type="Rhea" id="RHEA:29523"/>
        <dbReference type="Rhea" id="RHEA-COMP:19515"/>
        <dbReference type="Rhea" id="RHEA-COMP:19516"/>
        <dbReference type="ChEBI" id="CHEBI:15378"/>
        <dbReference type="ChEBI" id="CHEBI:57527"/>
        <dbReference type="ChEBI" id="CHEBI:58189"/>
        <dbReference type="ChEBI" id="CHEBI:132511"/>
        <dbReference type="ChEBI" id="CHEBI:132515"/>
        <dbReference type="EC" id="2.4.1.131"/>
    </reaction>
    <physiologicalReaction direction="left-to-right" evidence="11 12">
        <dbReference type="Rhea" id="RHEA:29524"/>
    </physiologicalReaction>
</comment>
<dbReference type="CDD" id="cd03806">
    <property type="entry name" value="GT4_ALG11-like"/>
    <property type="match status" value="1"/>
</dbReference>
<gene>
    <name evidence="15" type="ORF">BN7_3217</name>
</gene>
<comment type="similarity">
    <text evidence="12">Belongs to the glycosyltransferase group 1 family. Glycosyltransferase 4 subfamily.</text>
</comment>
<evidence type="ECO:0000256" key="9">
    <source>
        <dbReference type="ARBA" id="ARBA00022989"/>
    </source>
</evidence>
<evidence type="ECO:0000256" key="7">
    <source>
        <dbReference type="ARBA" id="ARBA00022692"/>
    </source>
</evidence>
<dbReference type="InParanoid" id="K0KQP2"/>
<dbReference type="Pfam" id="PF15924">
    <property type="entry name" value="ALG11_N"/>
    <property type="match status" value="1"/>
</dbReference>
<comment type="pathway">
    <text evidence="2 12">Protein modification; protein glycosylation.</text>
</comment>
<feature type="transmembrane region" description="Helical" evidence="12">
    <location>
        <begin position="464"/>
        <end position="482"/>
    </location>
</feature>
<dbReference type="HOGENOM" id="CLU_017896_1_1_1"/>
<dbReference type="Gene3D" id="3.40.50.2000">
    <property type="entry name" value="Glycogen Phosphorylase B"/>
    <property type="match status" value="1"/>
</dbReference>
<dbReference type="GO" id="GO:0005789">
    <property type="term" value="C:endoplasmic reticulum membrane"/>
    <property type="evidence" value="ECO:0007669"/>
    <property type="project" value="UniProtKB-SubCell"/>
</dbReference>
<dbReference type="EMBL" id="CAIF01000087">
    <property type="protein sequence ID" value="CCH43664.1"/>
    <property type="molecule type" value="Genomic_DNA"/>
</dbReference>
<dbReference type="Proteomes" id="UP000009328">
    <property type="component" value="Unassembled WGS sequence"/>
</dbReference>
<evidence type="ECO:0000256" key="6">
    <source>
        <dbReference type="ARBA" id="ARBA00022679"/>
    </source>
</evidence>
<feature type="domain" description="ALG11 mannosyltransferase N-terminal" evidence="14">
    <location>
        <begin position="5"/>
        <end position="207"/>
    </location>
</feature>
<dbReference type="FunCoup" id="K0KQP2">
    <property type="interactions" value="427"/>
</dbReference>
<keyword evidence="6 12" id="KW-0808">Transferase</keyword>
<keyword evidence="16" id="KW-1185">Reference proteome</keyword>